<dbReference type="InterPro" id="IPR054472">
    <property type="entry name" value="WHD"/>
</dbReference>
<dbReference type="Gene3D" id="3.40.50.300">
    <property type="entry name" value="P-loop containing nucleotide triphosphate hydrolases"/>
    <property type="match status" value="1"/>
</dbReference>
<keyword evidence="3 5" id="KW-0067">ATP-binding</keyword>
<dbReference type="InterPro" id="IPR003593">
    <property type="entry name" value="AAA+_ATPase"/>
</dbReference>
<comment type="similarity">
    <text evidence="1">Belongs to the AAA ATPase family.</text>
</comment>
<dbReference type="InterPro" id="IPR003959">
    <property type="entry name" value="ATPase_AAA_core"/>
</dbReference>
<dbReference type="RefSeq" id="WP_330504029.1">
    <property type="nucleotide sequence ID" value="NZ_JAZDUE010000004.1"/>
</dbReference>
<comment type="caution">
    <text evidence="5">The sequence shown here is derived from an EMBL/GenBank/DDBJ whole genome shotgun (WGS) entry which is preliminary data.</text>
</comment>
<name>A0ABU7MQZ8_9ACTN</name>
<dbReference type="SUPFAM" id="SSF52540">
    <property type="entry name" value="P-loop containing nucleoside triphosphate hydrolases"/>
    <property type="match status" value="1"/>
</dbReference>
<dbReference type="CDD" id="cd19481">
    <property type="entry name" value="RecA-like_protease"/>
    <property type="match status" value="1"/>
</dbReference>
<dbReference type="EMBL" id="JAZDUE010000004">
    <property type="protein sequence ID" value="MEE4022746.1"/>
    <property type="molecule type" value="Genomic_DNA"/>
</dbReference>
<dbReference type="InterPro" id="IPR027417">
    <property type="entry name" value="P-loop_NTPase"/>
</dbReference>
<feature type="domain" description="AAA+ ATPase" evidence="4">
    <location>
        <begin position="453"/>
        <end position="585"/>
    </location>
</feature>
<evidence type="ECO:0000313" key="6">
    <source>
        <dbReference type="Proteomes" id="UP001335729"/>
    </source>
</evidence>
<dbReference type="Pfam" id="PF22977">
    <property type="entry name" value="WHD"/>
    <property type="match status" value="1"/>
</dbReference>
<dbReference type="PANTHER" id="PTHR23073">
    <property type="entry name" value="26S PROTEASOME REGULATORY SUBUNIT"/>
    <property type="match status" value="1"/>
</dbReference>
<sequence length="677" mass="73714">MNDNLWYLRARIELVEDRIREVVGFRRSVDPTPDDPFRGLYIGDATVDALLEPQADPPVQSGARVSVESGADAREGAGADLRLRRLARTGGLSELDVELLLICALPEIDARWERLYGYLNDDVSRRRASPDLAFALSGRSSWEGSARSRLAPSAPLVDLGLVVVDDTDRPFLTRTLRVPDRVVDHLLGEDGPDPLLVDVVTDPGRFDGETAEQVARALRCHADLVYVRDDHGGNGSAAAAAAIDATGRPAVTVDLRRLPQDGLGPVLAAVRREAVLREAVIVLDGVHERPDGLRRSRLFAGPAPLVVVGRGPWEPELADRLPLTVNASPVSTRDRLGVWLTHVTVESTDVEMDALAVYALTPEQIGRAVDTARRAVAVDVGGLRVDHLLEGARMLNSAGLQRLARRVTPEVDWSDLVLPEATVDRLRELAGRARFRRQVLGDWRMRRGGARGQGVIALFAGDSGTGKTMAAEVLAGALGLDLYTVDLASVVSKWIGETEKNLDRIFAEAESVNGVLLFDEADALFGKRSEVRDAQDRYANVETAYLLQRLEAFRGLAILTTNLRANLDDAFTRRLDAVIEFPRPDEDARRELWRHSLAAPVPCAPSLDIDLCARTFAMSGGNIRSAAVTAAYRAAAESRAVTTDDLVHGVEQEYRKMGRLIGPEFAEFSTASDAQSA</sequence>
<dbReference type="GO" id="GO:0005524">
    <property type="term" value="F:ATP binding"/>
    <property type="evidence" value="ECO:0007669"/>
    <property type="project" value="UniProtKB-KW"/>
</dbReference>
<organism evidence="5 6">
    <name type="scientific">Gordonia prachuapensis</name>
    <dbReference type="NCBI Taxonomy" id="3115651"/>
    <lineage>
        <taxon>Bacteria</taxon>
        <taxon>Bacillati</taxon>
        <taxon>Actinomycetota</taxon>
        <taxon>Actinomycetes</taxon>
        <taxon>Mycobacteriales</taxon>
        <taxon>Gordoniaceae</taxon>
        <taxon>Gordonia</taxon>
    </lineage>
</organism>
<dbReference type="InterPro" id="IPR050221">
    <property type="entry name" value="26S_Proteasome_ATPase"/>
</dbReference>
<dbReference type="Pfam" id="PF00004">
    <property type="entry name" value="AAA"/>
    <property type="match status" value="1"/>
</dbReference>
<evidence type="ECO:0000259" key="4">
    <source>
        <dbReference type="SMART" id="SM00382"/>
    </source>
</evidence>
<reference evidence="5 6" key="1">
    <citation type="submission" date="2024-01" db="EMBL/GenBank/DDBJ databases">
        <title>Draft genome sequence of Gordonia sp. PKS22-38.</title>
        <authorList>
            <person name="Suphannarot A."/>
            <person name="Mingma R."/>
        </authorList>
    </citation>
    <scope>NUCLEOTIDE SEQUENCE [LARGE SCALE GENOMIC DNA]</scope>
    <source>
        <strain evidence="5 6">PKS22-38</strain>
    </source>
</reference>
<gene>
    <name evidence="5" type="ORF">V1Y59_06635</name>
</gene>
<dbReference type="Proteomes" id="UP001335729">
    <property type="component" value="Unassembled WGS sequence"/>
</dbReference>
<protein>
    <submittedName>
        <fullName evidence="5">ATP-binding protein</fullName>
    </submittedName>
</protein>
<proteinExistence type="inferred from homology"/>
<evidence type="ECO:0000256" key="2">
    <source>
        <dbReference type="ARBA" id="ARBA00022741"/>
    </source>
</evidence>
<dbReference type="SMART" id="SM00382">
    <property type="entry name" value="AAA"/>
    <property type="match status" value="1"/>
</dbReference>
<evidence type="ECO:0000256" key="3">
    <source>
        <dbReference type="ARBA" id="ARBA00022840"/>
    </source>
</evidence>
<accession>A0ABU7MQZ8</accession>
<evidence type="ECO:0000256" key="1">
    <source>
        <dbReference type="ARBA" id="ARBA00006914"/>
    </source>
</evidence>
<keyword evidence="2" id="KW-0547">Nucleotide-binding</keyword>
<keyword evidence="6" id="KW-1185">Reference proteome</keyword>
<evidence type="ECO:0000313" key="5">
    <source>
        <dbReference type="EMBL" id="MEE4022746.1"/>
    </source>
</evidence>